<evidence type="ECO:0000256" key="3">
    <source>
        <dbReference type="ARBA" id="ARBA00022989"/>
    </source>
</evidence>
<feature type="transmembrane region" description="Helical" evidence="5">
    <location>
        <begin position="45"/>
        <end position="67"/>
    </location>
</feature>
<evidence type="ECO:0000256" key="5">
    <source>
        <dbReference type="SAM" id="Phobius"/>
    </source>
</evidence>
<organism evidence="6 7">
    <name type="scientific">Brassica campestris</name>
    <name type="common">Field mustard</name>
    <dbReference type="NCBI Taxonomy" id="3711"/>
    <lineage>
        <taxon>Eukaryota</taxon>
        <taxon>Viridiplantae</taxon>
        <taxon>Streptophyta</taxon>
        <taxon>Embryophyta</taxon>
        <taxon>Tracheophyta</taxon>
        <taxon>Spermatophyta</taxon>
        <taxon>Magnoliopsida</taxon>
        <taxon>eudicotyledons</taxon>
        <taxon>Gunneridae</taxon>
        <taxon>Pentapetalae</taxon>
        <taxon>rosids</taxon>
        <taxon>malvids</taxon>
        <taxon>Brassicales</taxon>
        <taxon>Brassicaceae</taxon>
        <taxon>Brassiceae</taxon>
        <taxon>Brassica</taxon>
    </lineage>
</organism>
<dbReference type="Pfam" id="PF04142">
    <property type="entry name" value="Nuc_sug_transp"/>
    <property type="match status" value="1"/>
</dbReference>
<feature type="transmembrane region" description="Helical" evidence="5">
    <location>
        <begin position="111"/>
        <end position="135"/>
    </location>
</feature>
<gene>
    <name evidence="6" type="ORF">BRAPAZ1V2_A10P32610.2</name>
</gene>
<dbReference type="Gramene" id="A10p32610.2_BraZ1">
    <property type="protein sequence ID" value="A10p32610.2_BraZ1.CDS"/>
    <property type="gene ID" value="A10g32610.2_BraZ1"/>
</dbReference>
<dbReference type="GO" id="GO:0000139">
    <property type="term" value="C:Golgi membrane"/>
    <property type="evidence" value="ECO:0007669"/>
    <property type="project" value="InterPro"/>
</dbReference>
<dbReference type="InterPro" id="IPR007271">
    <property type="entry name" value="Nuc_sug_transpt"/>
</dbReference>
<reference evidence="6 7" key="1">
    <citation type="submission" date="2021-07" db="EMBL/GenBank/DDBJ databases">
        <authorList>
            <consortium name="Genoscope - CEA"/>
            <person name="William W."/>
        </authorList>
    </citation>
    <scope>NUCLEOTIDE SEQUENCE [LARGE SCALE GENOMIC DNA]</scope>
</reference>
<name>A0A8D9I5I4_BRACM</name>
<dbReference type="GO" id="GO:0015165">
    <property type="term" value="F:pyrimidine nucleotide-sugar transmembrane transporter activity"/>
    <property type="evidence" value="ECO:0007669"/>
    <property type="project" value="InterPro"/>
</dbReference>
<evidence type="ECO:0000256" key="2">
    <source>
        <dbReference type="ARBA" id="ARBA00022692"/>
    </source>
</evidence>
<dbReference type="AlphaFoldDB" id="A0A8D9I5I4"/>
<feature type="transmembrane region" description="Helical" evidence="5">
    <location>
        <begin position="147"/>
        <end position="170"/>
    </location>
</feature>
<accession>A0A8D9I5I4</accession>
<keyword evidence="2 5" id="KW-0812">Transmembrane</keyword>
<keyword evidence="3 5" id="KW-1133">Transmembrane helix</keyword>
<feature type="non-terminal residue" evidence="6">
    <location>
        <position position="1"/>
    </location>
</feature>
<dbReference type="PANTHER" id="PTHR10231">
    <property type="entry name" value="NUCLEOTIDE-SUGAR TRANSMEMBRANE TRANSPORTER"/>
    <property type="match status" value="1"/>
</dbReference>
<feature type="transmembrane region" description="Helical" evidence="5">
    <location>
        <begin position="79"/>
        <end position="99"/>
    </location>
</feature>
<protein>
    <submittedName>
        <fullName evidence="6">Uncharacterized protein</fullName>
    </submittedName>
</protein>
<evidence type="ECO:0000313" key="7">
    <source>
        <dbReference type="Proteomes" id="UP000694005"/>
    </source>
</evidence>
<evidence type="ECO:0000313" key="6">
    <source>
        <dbReference type="EMBL" id="CAG7912015.1"/>
    </source>
</evidence>
<evidence type="ECO:0000256" key="1">
    <source>
        <dbReference type="ARBA" id="ARBA00004141"/>
    </source>
</evidence>
<dbReference type="Proteomes" id="UP000694005">
    <property type="component" value="Chromosome A10"/>
</dbReference>
<dbReference type="EMBL" id="LS974626">
    <property type="protein sequence ID" value="CAG7912015.1"/>
    <property type="molecule type" value="Genomic_DNA"/>
</dbReference>
<evidence type="ECO:0000256" key="4">
    <source>
        <dbReference type="ARBA" id="ARBA00023136"/>
    </source>
</evidence>
<proteinExistence type="predicted"/>
<keyword evidence="4 5" id="KW-0472">Membrane</keyword>
<sequence>GNETQRKVSPLHRKLWLCITVDQCRNGRLLDHKMRPSNIWSQSSMIMALSSDFPGVGMLFIFAGYYNKRPIKNIKVQNLLLYVFGMAFSVVAIVIQISMPSQIMLVSESSLLLGCCIIIPLCRIFSGIKGVVSVVMKYAENTVKTSVALLLTTVVSVYLFNFHVSLAFLLGSSKLTAFASVNTINLTFSHKIA</sequence>
<comment type="subcellular location">
    <subcellularLocation>
        <location evidence="1">Membrane</location>
        <topology evidence="1">Multi-pass membrane protein</topology>
    </subcellularLocation>
</comment>